<dbReference type="InterPro" id="IPR013955">
    <property type="entry name" value="Rep_factor-A_C"/>
</dbReference>
<dbReference type="SUPFAM" id="SSF50249">
    <property type="entry name" value="Nucleic acid-binding proteins"/>
    <property type="match status" value="1"/>
</dbReference>
<dbReference type="Gene3D" id="2.40.50.140">
    <property type="entry name" value="Nucleic acid-binding proteins"/>
    <property type="match status" value="1"/>
</dbReference>
<proteinExistence type="predicted"/>
<accession>A0ABD0UMR9</accession>
<evidence type="ECO:0000259" key="1">
    <source>
        <dbReference type="Pfam" id="PF08646"/>
    </source>
</evidence>
<evidence type="ECO:0000313" key="2">
    <source>
        <dbReference type="EMBL" id="KAL0911651.1"/>
    </source>
</evidence>
<evidence type="ECO:0000313" key="3">
    <source>
        <dbReference type="Proteomes" id="UP001552299"/>
    </source>
</evidence>
<dbReference type="InterPro" id="IPR012340">
    <property type="entry name" value="NA-bd_OB-fold"/>
</dbReference>
<dbReference type="AlphaFoldDB" id="A0ABD0UMR9"/>
<sequence>MQKINGDGGGSRSDKPWTPPFCTIIDVETTSFSYLACSNCERVLPNDSLPNPPTCAVCSNKYNFPTACKRLYRLLLSIAISDKVIPVICFDRAARVLVGCSADALFNFCKSHPFAEEKMGEILEGEMCQMTLCEPKNGNAQHLRVVSVVPLRTGFRPAIHTLRLLYGAYDSHQIVLTWFKDLLDILAITLVFAMLPNGPSALLPLESLQMFILCVSLLGIGKFGTTVDIVVAVSRSFLQFKSSELGEGGRKPKGKTLGLEEEQRWCWHKKDRERRKELTQGERGQEGEEIIRIESHLKRGEENPLLETEMASAVARAKLYSFSLQNPQTR</sequence>
<organism evidence="2 3">
    <name type="scientific">Dendrobium thyrsiflorum</name>
    <name type="common">Pinecone-like raceme dendrobium</name>
    <name type="synonym">Orchid</name>
    <dbReference type="NCBI Taxonomy" id="117978"/>
    <lineage>
        <taxon>Eukaryota</taxon>
        <taxon>Viridiplantae</taxon>
        <taxon>Streptophyta</taxon>
        <taxon>Embryophyta</taxon>
        <taxon>Tracheophyta</taxon>
        <taxon>Spermatophyta</taxon>
        <taxon>Magnoliopsida</taxon>
        <taxon>Liliopsida</taxon>
        <taxon>Asparagales</taxon>
        <taxon>Orchidaceae</taxon>
        <taxon>Epidendroideae</taxon>
        <taxon>Malaxideae</taxon>
        <taxon>Dendrobiinae</taxon>
        <taxon>Dendrobium</taxon>
    </lineage>
</organism>
<name>A0ABD0UMR9_DENTH</name>
<keyword evidence="3" id="KW-1185">Reference proteome</keyword>
<gene>
    <name evidence="2" type="ORF">M5K25_019806</name>
</gene>
<reference evidence="2 3" key="1">
    <citation type="journal article" date="2024" name="Plant Biotechnol. J.">
        <title>Dendrobium thyrsiflorum genome and its molecular insights into genes involved in important horticultural traits.</title>
        <authorList>
            <person name="Chen B."/>
            <person name="Wang J.Y."/>
            <person name="Zheng P.J."/>
            <person name="Li K.L."/>
            <person name="Liang Y.M."/>
            <person name="Chen X.F."/>
            <person name="Zhang C."/>
            <person name="Zhao X."/>
            <person name="He X."/>
            <person name="Zhang G.Q."/>
            <person name="Liu Z.J."/>
            <person name="Xu Q."/>
        </authorList>
    </citation>
    <scope>NUCLEOTIDE SEQUENCE [LARGE SCALE GENOMIC DNA]</scope>
    <source>
        <strain evidence="2">GZMU011</strain>
    </source>
</reference>
<feature type="domain" description="Replication factor A C-terminal" evidence="1">
    <location>
        <begin position="22"/>
        <end position="112"/>
    </location>
</feature>
<dbReference type="Proteomes" id="UP001552299">
    <property type="component" value="Unassembled WGS sequence"/>
</dbReference>
<dbReference type="Pfam" id="PF08646">
    <property type="entry name" value="Rep_fac-A_C"/>
    <property type="match status" value="1"/>
</dbReference>
<comment type="caution">
    <text evidence="2">The sequence shown here is derived from an EMBL/GenBank/DDBJ whole genome shotgun (WGS) entry which is preliminary data.</text>
</comment>
<dbReference type="EMBL" id="JANQDX010000015">
    <property type="protein sequence ID" value="KAL0911651.1"/>
    <property type="molecule type" value="Genomic_DNA"/>
</dbReference>
<protein>
    <recommendedName>
        <fullName evidence="1">Replication factor A C-terminal domain-containing protein</fullName>
    </recommendedName>
</protein>